<protein>
    <submittedName>
        <fullName evidence="2">Transmembrane protein</fullName>
    </submittedName>
</protein>
<gene>
    <name evidence="2" type="ORF">Llon_0958</name>
</gene>
<name>A0A0W0VNT8_9GAMM</name>
<keyword evidence="3" id="KW-1185">Reference proteome</keyword>
<feature type="transmembrane region" description="Helical" evidence="1">
    <location>
        <begin position="515"/>
        <end position="537"/>
    </location>
</feature>
<organism evidence="2 3">
    <name type="scientific">Legionella londiniensis</name>
    <dbReference type="NCBI Taxonomy" id="45068"/>
    <lineage>
        <taxon>Bacteria</taxon>
        <taxon>Pseudomonadati</taxon>
        <taxon>Pseudomonadota</taxon>
        <taxon>Gammaproteobacteria</taxon>
        <taxon>Legionellales</taxon>
        <taxon>Legionellaceae</taxon>
        <taxon>Legionella</taxon>
    </lineage>
</organism>
<keyword evidence="1 2" id="KW-0812">Transmembrane</keyword>
<accession>A0A0W0VNT8</accession>
<feature type="transmembrane region" description="Helical" evidence="1">
    <location>
        <begin position="84"/>
        <end position="104"/>
    </location>
</feature>
<evidence type="ECO:0000313" key="3">
    <source>
        <dbReference type="Proteomes" id="UP000054997"/>
    </source>
</evidence>
<dbReference type="AlphaFoldDB" id="A0A0W0VNT8"/>
<evidence type="ECO:0000313" key="2">
    <source>
        <dbReference type="EMBL" id="KTD21793.1"/>
    </source>
</evidence>
<keyword evidence="1" id="KW-1133">Transmembrane helix</keyword>
<comment type="caution">
    <text evidence="2">The sequence shown here is derived from an EMBL/GenBank/DDBJ whole genome shotgun (WGS) entry which is preliminary data.</text>
</comment>
<feature type="transmembrane region" description="Helical" evidence="1">
    <location>
        <begin position="369"/>
        <end position="389"/>
    </location>
</feature>
<proteinExistence type="predicted"/>
<dbReference type="RefSeq" id="WP_058528951.1">
    <property type="nucleotide sequence ID" value="NZ_CAAAHZ010000002.1"/>
</dbReference>
<dbReference type="EMBL" id="LNYK01000014">
    <property type="protein sequence ID" value="KTD21793.1"/>
    <property type="molecule type" value="Genomic_DNA"/>
</dbReference>
<keyword evidence="1" id="KW-0472">Membrane</keyword>
<feature type="transmembrane region" description="Helical" evidence="1">
    <location>
        <begin position="159"/>
        <end position="179"/>
    </location>
</feature>
<feature type="transmembrane region" description="Helical" evidence="1">
    <location>
        <begin position="231"/>
        <end position="251"/>
    </location>
</feature>
<evidence type="ECO:0000256" key="1">
    <source>
        <dbReference type="SAM" id="Phobius"/>
    </source>
</evidence>
<reference evidence="2 3" key="1">
    <citation type="submission" date="2015-11" db="EMBL/GenBank/DDBJ databases">
        <title>Genomic analysis of 38 Legionella species identifies large and diverse effector repertoires.</title>
        <authorList>
            <person name="Burstein D."/>
            <person name="Amaro F."/>
            <person name="Zusman T."/>
            <person name="Lifshitz Z."/>
            <person name="Cohen O."/>
            <person name="Gilbert J.A."/>
            <person name="Pupko T."/>
            <person name="Shuman H.A."/>
            <person name="Segal G."/>
        </authorList>
    </citation>
    <scope>NUCLEOTIDE SEQUENCE [LARGE SCALE GENOMIC DNA]</scope>
    <source>
        <strain evidence="2 3">ATCC 49505</strain>
    </source>
</reference>
<dbReference type="PATRIC" id="fig|45068.5.peg.1036"/>
<feature type="transmembrane region" description="Helical" evidence="1">
    <location>
        <begin position="263"/>
        <end position="284"/>
    </location>
</feature>
<dbReference type="OrthoDB" id="5634904at2"/>
<sequence length="613" mass="68599">MRPHSETPKANDVFASRNKTFHAGCVSFAKELEKTKIVYALYGALDGLSISYSMVKYVFDILCTNNQQSSSDAMHEWMVSPSGALIAASEAVVLIGFSLLGNVLKPDDGVQNKFNTFKRYIAVLWPYCRDSLKGLKNAYKGVRSAFQVANAFVGQDLNFLILPTGLLLGGISVLNRIWYRSVRNERKGINKAYKKILEQIQDAESLDKLDKKIYDKLLELQGKIQQQKNNLPMAVLSQFYSGFIDSLYLYMGVVGAASMAPPVFITLSVCCVIITIACIASRVYEEFEAQRELKVNKIKTELVLCSKELKERLAELQVSSEQPVSKAPKTNRKPLKDILNKFIEKRNELEHELNLSYKSAALSGLRDGLAAYSVITSMMFAAATIYAMSFAAFPAFFVIATVALGMACLVGFMAYALIKNYFHLNHKPHKEKFGETEKQIKDYIARANELEISGSYKAIDESLVLDASPQFFFQEWFEVARSFFSGVGKGQKSVDYTFNSWQERDEDGHYHDTPVMFGLACLSSTVFAVALALRAYVRGFCDKSETGNLPELNLAINSSKQKESSGETQSSGSFLFSFTRFSFFSNTKKQVKQIFVDKPPDNPESRGIVLETQ</sequence>
<feature type="transmembrane region" description="Helical" evidence="1">
    <location>
        <begin position="395"/>
        <end position="418"/>
    </location>
</feature>
<dbReference type="STRING" id="45068.Llon_0958"/>
<dbReference type="Proteomes" id="UP000054997">
    <property type="component" value="Unassembled WGS sequence"/>
</dbReference>